<dbReference type="EMBL" id="LAZR01031897">
    <property type="protein sequence ID" value="KKL52434.1"/>
    <property type="molecule type" value="Genomic_DNA"/>
</dbReference>
<accession>A0A0F9CT97</accession>
<protein>
    <submittedName>
        <fullName evidence="1">Uncharacterized protein</fullName>
    </submittedName>
</protein>
<comment type="caution">
    <text evidence="1">The sequence shown here is derived from an EMBL/GenBank/DDBJ whole genome shotgun (WGS) entry which is preliminary data.</text>
</comment>
<proteinExistence type="predicted"/>
<dbReference type="AlphaFoldDB" id="A0A0F9CT97"/>
<gene>
    <name evidence="1" type="ORF">LCGC14_2285530</name>
</gene>
<name>A0A0F9CT97_9ZZZZ</name>
<reference evidence="1" key="1">
    <citation type="journal article" date="2015" name="Nature">
        <title>Complex archaea that bridge the gap between prokaryotes and eukaryotes.</title>
        <authorList>
            <person name="Spang A."/>
            <person name="Saw J.H."/>
            <person name="Jorgensen S.L."/>
            <person name="Zaremba-Niedzwiedzka K."/>
            <person name="Martijn J."/>
            <person name="Lind A.E."/>
            <person name="van Eijk R."/>
            <person name="Schleper C."/>
            <person name="Guy L."/>
            <person name="Ettema T.J."/>
        </authorList>
    </citation>
    <scope>NUCLEOTIDE SEQUENCE</scope>
</reference>
<sequence>MTKLRVLFETTQVYTVTDDNGNQFSVTVTHHAFNDSYDYKVESLDDTIITGRKHEEILDFVLND</sequence>
<organism evidence="1">
    <name type="scientific">marine sediment metagenome</name>
    <dbReference type="NCBI Taxonomy" id="412755"/>
    <lineage>
        <taxon>unclassified sequences</taxon>
        <taxon>metagenomes</taxon>
        <taxon>ecological metagenomes</taxon>
    </lineage>
</organism>
<evidence type="ECO:0000313" key="1">
    <source>
        <dbReference type="EMBL" id="KKL52434.1"/>
    </source>
</evidence>